<dbReference type="PANTHER" id="PTHR37318">
    <property type="entry name" value="BSL7504 PROTEIN"/>
    <property type="match status" value="1"/>
</dbReference>
<reference evidence="2" key="1">
    <citation type="submission" date="2020-01" db="EMBL/GenBank/DDBJ databases">
        <authorList>
            <person name="Meier V. D."/>
            <person name="Meier V D."/>
        </authorList>
    </citation>
    <scope>NUCLEOTIDE SEQUENCE</scope>
    <source>
        <strain evidence="2">HLG_WM_MAG_01</strain>
    </source>
</reference>
<accession>A0A6S6U7S2</accession>
<dbReference type="Pfam" id="PF13601">
    <property type="entry name" value="HTH_34"/>
    <property type="match status" value="1"/>
</dbReference>
<dbReference type="GO" id="GO:0003700">
    <property type="term" value="F:DNA-binding transcription factor activity"/>
    <property type="evidence" value="ECO:0007669"/>
    <property type="project" value="InterPro"/>
</dbReference>
<name>A0A6S6U7S2_9BACT</name>
<dbReference type="InterPro" id="IPR036388">
    <property type="entry name" value="WH-like_DNA-bd_sf"/>
</dbReference>
<dbReference type="AlphaFoldDB" id="A0A6S6U7S2"/>
<dbReference type="EMBL" id="CACVAS010000128">
    <property type="protein sequence ID" value="CAA6825310.1"/>
    <property type="molecule type" value="Genomic_DNA"/>
</dbReference>
<dbReference type="SUPFAM" id="SSF46785">
    <property type="entry name" value="Winged helix' DNA-binding domain"/>
    <property type="match status" value="1"/>
</dbReference>
<dbReference type="PANTHER" id="PTHR37318:SF1">
    <property type="entry name" value="BSL7504 PROTEIN"/>
    <property type="match status" value="1"/>
</dbReference>
<gene>
    <name evidence="2" type="ORF">HELGO_WM7086</name>
</gene>
<evidence type="ECO:0000259" key="1">
    <source>
        <dbReference type="SMART" id="SM00418"/>
    </source>
</evidence>
<proteinExistence type="predicted"/>
<dbReference type="InterPro" id="IPR001845">
    <property type="entry name" value="HTH_ArsR_DNA-bd_dom"/>
</dbReference>
<dbReference type="InterPro" id="IPR036390">
    <property type="entry name" value="WH_DNA-bd_sf"/>
</dbReference>
<dbReference type="Gene3D" id="1.10.10.10">
    <property type="entry name" value="Winged helix-like DNA-binding domain superfamily/Winged helix DNA-binding domain"/>
    <property type="match status" value="1"/>
</dbReference>
<feature type="domain" description="HTH arsR-type" evidence="1">
    <location>
        <begin position="8"/>
        <end position="94"/>
    </location>
</feature>
<protein>
    <submittedName>
        <fullName evidence="2">Transcriptional regulators, marR/emrR family</fullName>
    </submittedName>
</protein>
<dbReference type="InterPro" id="IPR027395">
    <property type="entry name" value="WH_DNA-bd_dom"/>
</dbReference>
<organism evidence="2">
    <name type="scientific">uncultured Sulfurovum sp</name>
    <dbReference type="NCBI Taxonomy" id="269237"/>
    <lineage>
        <taxon>Bacteria</taxon>
        <taxon>Pseudomonadati</taxon>
        <taxon>Campylobacterota</taxon>
        <taxon>Epsilonproteobacteria</taxon>
        <taxon>Campylobacterales</taxon>
        <taxon>Sulfurovaceae</taxon>
        <taxon>Sulfurovum</taxon>
        <taxon>environmental samples</taxon>
    </lineage>
</organism>
<sequence length="100" mass="11191">MEAAKGSVVFDPLLHQSIRSKLVSMLISNDELPFKALKEALGVTDGNLSSHLSKLEKEKYITIDKVFEGKRPKTVVKIALEGRKAFEAYIEALKVFIEEN</sequence>
<dbReference type="SMART" id="SM00418">
    <property type="entry name" value="HTH_ARSR"/>
    <property type="match status" value="1"/>
</dbReference>
<evidence type="ECO:0000313" key="2">
    <source>
        <dbReference type="EMBL" id="CAA6825310.1"/>
    </source>
</evidence>